<dbReference type="RefSeq" id="WP_218618014.1">
    <property type="nucleotide sequence ID" value="NZ_FRCS01000020.1"/>
</dbReference>
<name>A0A1M7RL25_9ACTN</name>
<dbReference type="EMBL" id="FRCS01000020">
    <property type="protein sequence ID" value="SHN47045.1"/>
    <property type="molecule type" value="Genomic_DNA"/>
</dbReference>
<dbReference type="AlphaFoldDB" id="A0A1M7RL25"/>
<organism evidence="1 2">
    <name type="scientific">Cryptosporangium aurantiacum</name>
    <dbReference type="NCBI Taxonomy" id="134849"/>
    <lineage>
        <taxon>Bacteria</taxon>
        <taxon>Bacillati</taxon>
        <taxon>Actinomycetota</taxon>
        <taxon>Actinomycetes</taxon>
        <taxon>Cryptosporangiales</taxon>
        <taxon>Cryptosporangiaceae</taxon>
        <taxon>Cryptosporangium</taxon>
    </lineage>
</organism>
<proteinExistence type="predicted"/>
<dbReference type="Proteomes" id="UP000184440">
    <property type="component" value="Unassembled WGS sequence"/>
</dbReference>
<evidence type="ECO:0000313" key="1">
    <source>
        <dbReference type="EMBL" id="SHN47045.1"/>
    </source>
</evidence>
<accession>A0A1M7RL25</accession>
<evidence type="ECO:0000313" key="2">
    <source>
        <dbReference type="Proteomes" id="UP000184440"/>
    </source>
</evidence>
<gene>
    <name evidence="1" type="ORF">SAMN05443668_1201</name>
</gene>
<dbReference type="PROSITE" id="PS00195">
    <property type="entry name" value="GLUTAREDOXIN_1"/>
    <property type="match status" value="1"/>
</dbReference>
<protein>
    <submittedName>
        <fullName evidence="1">Uncharacterized protein</fullName>
    </submittedName>
</protein>
<keyword evidence="2" id="KW-1185">Reference proteome</keyword>
<reference evidence="1 2" key="1">
    <citation type="submission" date="2016-11" db="EMBL/GenBank/DDBJ databases">
        <authorList>
            <person name="Jaros S."/>
            <person name="Januszkiewicz K."/>
            <person name="Wedrychowicz H."/>
        </authorList>
    </citation>
    <scope>NUCLEOTIDE SEQUENCE [LARGE SCALE GENOMIC DNA]</scope>
    <source>
        <strain evidence="1 2">DSM 46144</strain>
    </source>
</reference>
<dbReference type="InterPro" id="IPR011767">
    <property type="entry name" value="GLR_AS"/>
</dbReference>
<sequence length="58" mass="6260">MTGVARWMYDTASQHNEHTLAAGLTHLFGDAVCPHCGHVFGVADRRETTNEGLSEASC</sequence>